<feature type="domain" description="HAT C-terminal dimerisation" evidence="6">
    <location>
        <begin position="55"/>
        <end position="115"/>
    </location>
</feature>
<evidence type="ECO:0000256" key="1">
    <source>
        <dbReference type="ARBA" id="ARBA00004123"/>
    </source>
</evidence>
<dbReference type="InterPro" id="IPR012337">
    <property type="entry name" value="RNaseH-like_sf"/>
</dbReference>
<comment type="subcellular location">
    <subcellularLocation>
        <location evidence="1">Nucleus</location>
    </subcellularLocation>
</comment>
<accession>A0A151JPD7</accession>
<evidence type="ECO:0000256" key="4">
    <source>
        <dbReference type="ARBA" id="ARBA00022833"/>
    </source>
</evidence>
<reference evidence="7 8" key="1">
    <citation type="submission" date="2015-09" db="EMBL/GenBank/DDBJ databases">
        <title>Trachymyrmex cornetzi WGS genome.</title>
        <authorList>
            <person name="Nygaard S."/>
            <person name="Hu H."/>
            <person name="Boomsma J."/>
            <person name="Zhang G."/>
        </authorList>
    </citation>
    <scope>NUCLEOTIDE SEQUENCE [LARGE SCALE GENOMIC DNA]</scope>
    <source>
        <strain evidence="7">Tcor2-1</strain>
        <tissue evidence="7">Whole body</tissue>
    </source>
</reference>
<dbReference type="SUPFAM" id="SSF53098">
    <property type="entry name" value="Ribonuclease H-like"/>
    <property type="match status" value="1"/>
</dbReference>
<keyword evidence="2" id="KW-0479">Metal-binding</keyword>
<dbReference type="AlphaFoldDB" id="A0A151JPD7"/>
<dbReference type="InterPro" id="IPR008906">
    <property type="entry name" value="HATC_C_dom"/>
</dbReference>
<dbReference type="GO" id="GO:0008270">
    <property type="term" value="F:zinc ion binding"/>
    <property type="evidence" value="ECO:0007669"/>
    <property type="project" value="UniProtKB-KW"/>
</dbReference>
<dbReference type="GO" id="GO:0046983">
    <property type="term" value="F:protein dimerization activity"/>
    <property type="evidence" value="ECO:0007669"/>
    <property type="project" value="InterPro"/>
</dbReference>
<proteinExistence type="predicted"/>
<protein>
    <recommendedName>
        <fullName evidence="6">HAT C-terminal dimerisation domain-containing protein</fullName>
    </recommendedName>
</protein>
<dbReference type="Proteomes" id="UP000078492">
    <property type="component" value="Unassembled WGS sequence"/>
</dbReference>
<keyword evidence="8" id="KW-1185">Reference proteome</keyword>
<evidence type="ECO:0000256" key="3">
    <source>
        <dbReference type="ARBA" id="ARBA00022771"/>
    </source>
</evidence>
<name>A0A151JPD7_9HYME</name>
<organism evidence="7 8">
    <name type="scientific">Trachymyrmex cornetzi</name>
    <dbReference type="NCBI Taxonomy" id="471704"/>
    <lineage>
        <taxon>Eukaryota</taxon>
        <taxon>Metazoa</taxon>
        <taxon>Ecdysozoa</taxon>
        <taxon>Arthropoda</taxon>
        <taxon>Hexapoda</taxon>
        <taxon>Insecta</taxon>
        <taxon>Pterygota</taxon>
        <taxon>Neoptera</taxon>
        <taxon>Endopterygota</taxon>
        <taxon>Hymenoptera</taxon>
        <taxon>Apocrita</taxon>
        <taxon>Aculeata</taxon>
        <taxon>Formicoidea</taxon>
        <taxon>Formicidae</taxon>
        <taxon>Myrmicinae</taxon>
        <taxon>Trachymyrmex</taxon>
    </lineage>
</organism>
<dbReference type="Pfam" id="PF05699">
    <property type="entry name" value="Dimer_Tnp_hAT"/>
    <property type="match status" value="1"/>
</dbReference>
<evidence type="ECO:0000256" key="5">
    <source>
        <dbReference type="ARBA" id="ARBA00023242"/>
    </source>
</evidence>
<gene>
    <name evidence="7" type="ORF">ALC57_01877</name>
</gene>
<dbReference type="PANTHER" id="PTHR46481:SF10">
    <property type="entry name" value="ZINC FINGER BED DOMAIN-CONTAINING PROTEIN 39"/>
    <property type="match status" value="1"/>
</dbReference>
<dbReference type="InterPro" id="IPR052035">
    <property type="entry name" value="ZnF_BED_domain_contain"/>
</dbReference>
<dbReference type="GO" id="GO:0005634">
    <property type="term" value="C:nucleus"/>
    <property type="evidence" value="ECO:0007669"/>
    <property type="project" value="UniProtKB-SubCell"/>
</dbReference>
<keyword evidence="3" id="KW-0863">Zinc-finger</keyword>
<dbReference type="PANTHER" id="PTHR46481">
    <property type="entry name" value="ZINC FINGER BED DOMAIN-CONTAINING PROTEIN 4"/>
    <property type="match status" value="1"/>
</dbReference>
<dbReference type="EMBL" id="KQ978743">
    <property type="protein sequence ID" value="KYN28701.1"/>
    <property type="molecule type" value="Genomic_DNA"/>
</dbReference>
<evidence type="ECO:0000313" key="7">
    <source>
        <dbReference type="EMBL" id="KYN28701.1"/>
    </source>
</evidence>
<evidence type="ECO:0000313" key="8">
    <source>
        <dbReference type="Proteomes" id="UP000078492"/>
    </source>
</evidence>
<evidence type="ECO:0000256" key="2">
    <source>
        <dbReference type="ARBA" id="ARBA00022723"/>
    </source>
</evidence>
<keyword evidence="4" id="KW-0862">Zinc</keyword>
<evidence type="ECO:0000259" key="6">
    <source>
        <dbReference type="Pfam" id="PF05699"/>
    </source>
</evidence>
<keyword evidence="5" id="KW-0539">Nucleus</keyword>
<sequence>MISVDKMVLSTVENKGFRYLMKITVPLYKPPSRKTITKLIEAQYRSLKEAYYFKRDPIQYWKSVKHTFPLLYELAIKYISILGTSVPLERIFSQAGNIKTDERNRLTGENLNMLFLSSLAFEDWKLE</sequence>